<dbReference type="InterPro" id="IPR032135">
    <property type="entry name" value="DUF4817"/>
</dbReference>
<gene>
    <name evidence="4" type="primary">LOC131804096</name>
</gene>
<feature type="domain" description="DUF4817" evidence="2">
    <location>
        <begin position="7"/>
        <end position="54"/>
    </location>
</feature>
<reference evidence="4" key="1">
    <citation type="submission" date="2025-08" db="UniProtKB">
        <authorList>
            <consortium name="RefSeq"/>
        </authorList>
    </citation>
    <scope>IDENTIFICATION</scope>
    <source>
        <strain evidence="4">Aabys</strain>
        <tissue evidence="4">Whole body</tissue>
    </source>
</reference>
<feature type="region of interest" description="Disordered" evidence="1">
    <location>
        <begin position="52"/>
        <end position="156"/>
    </location>
</feature>
<evidence type="ECO:0000256" key="1">
    <source>
        <dbReference type="SAM" id="MobiDB-lite"/>
    </source>
</evidence>
<keyword evidence="3" id="KW-1185">Reference proteome</keyword>
<feature type="compositionally biased region" description="Basic and acidic residues" evidence="1">
    <location>
        <begin position="125"/>
        <end position="136"/>
    </location>
</feature>
<dbReference type="RefSeq" id="XP_058982446.1">
    <property type="nucleotide sequence ID" value="XM_059126463.1"/>
</dbReference>
<protein>
    <submittedName>
        <fullName evidence="4">Uncharacterized protein LOC131804096</fullName>
    </submittedName>
</protein>
<feature type="compositionally biased region" description="Basic residues" evidence="1">
    <location>
        <begin position="146"/>
        <end position="156"/>
    </location>
</feature>
<feature type="compositionally biased region" description="Polar residues" evidence="1">
    <location>
        <begin position="109"/>
        <end position="119"/>
    </location>
</feature>
<feature type="compositionally biased region" description="Basic and acidic residues" evidence="1">
    <location>
        <begin position="82"/>
        <end position="92"/>
    </location>
</feature>
<name>A0ABM3V9H7_MUSDO</name>
<dbReference type="Proteomes" id="UP001652621">
    <property type="component" value="Unplaced"/>
</dbReference>
<evidence type="ECO:0000259" key="2">
    <source>
        <dbReference type="Pfam" id="PF16087"/>
    </source>
</evidence>
<evidence type="ECO:0000313" key="4">
    <source>
        <dbReference type="RefSeq" id="XP_058982446.1"/>
    </source>
</evidence>
<dbReference type="Pfam" id="PF16087">
    <property type="entry name" value="DUF4817"/>
    <property type="match status" value="1"/>
</dbReference>
<dbReference type="GeneID" id="131804096"/>
<organism evidence="3 4">
    <name type="scientific">Musca domestica</name>
    <name type="common">House fly</name>
    <dbReference type="NCBI Taxonomy" id="7370"/>
    <lineage>
        <taxon>Eukaryota</taxon>
        <taxon>Metazoa</taxon>
        <taxon>Ecdysozoa</taxon>
        <taxon>Arthropoda</taxon>
        <taxon>Hexapoda</taxon>
        <taxon>Insecta</taxon>
        <taxon>Pterygota</taxon>
        <taxon>Neoptera</taxon>
        <taxon>Endopterygota</taxon>
        <taxon>Diptera</taxon>
        <taxon>Brachycera</taxon>
        <taxon>Muscomorpha</taxon>
        <taxon>Muscoidea</taxon>
        <taxon>Muscidae</taxon>
        <taxon>Musca</taxon>
    </lineage>
</organism>
<accession>A0ABM3V9H7</accession>
<evidence type="ECO:0000313" key="3">
    <source>
        <dbReference type="Proteomes" id="UP001652621"/>
    </source>
</evidence>
<proteinExistence type="predicted"/>
<sequence length="156" mass="17242">MNKYTPRERSEIVEIYIQQERSIVKTQRAFKTLKNVRSAPSKNTIKRLYEQFSTGKALSNPKRPYKSRPRRSAENIAAVRASVERSPESSDDKMDDDEVKNPPGRPSSGGVNLNISRSGRGQGRPGKDVAAKKENGFADDVAATAPKKRGRKPGSG</sequence>